<sequence>MEETILVDLFHEKLKLPSDSLEKWLKEYLAIELNCLPERNPRVYIICENKDCDSQQEGANHSLLKRCPLLKDRAMVLGYPSLADALYNFKFQIDEHDLVTVKILTPWWRKAMLQEYLSLLFTAVYQFSFLHLSCSPQDENVANAMDEIPPTAQQSVQVNAEVSTFLRRLPGRGGDITILQSSVIPDDCFLHGFTTRAGGISYIPTLSSLNMFCSSKRKDPRAVIEENICRVAEKSGFNPKSYYLVKVNHANDVWVMDKTEPESYDGIVTNRRGVTIAAPGADCIPLLFADPVKKVIGAAHSGWKGTITGVAMETVNAMVKEYASQIKDIRVVLGPSVGPCCLQLQKESAMDFHAVNPSCVKDLNMPKPHVDIRLTTRILLERGGIHPENIQDIALNNGHDEKQPVQLCTSCLPDMFYSHMRDGVNFGIQIGFISIKE</sequence>
<keyword evidence="35" id="KW-1185">Reference proteome</keyword>
<dbReference type="PANTHER" id="PTHR30616:SF2">
    <property type="entry name" value="PURINE NUCLEOSIDE PHOSPHORYLASE LACC1"/>
    <property type="match status" value="1"/>
</dbReference>
<proteinExistence type="inferred from homology"/>
<keyword evidence="18" id="KW-0391">Immunity</keyword>
<evidence type="ECO:0000313" key="34">
    <source>
        <dbReference type="Ensembl" id="ENSECRP00000008208.1"/>
    </source>
</evidence>
<evidence type="ECO:0000256" key="15">
    <source>
        <dbReference type="ARBA" id="ARBA00022801"/>
    </source>
</evidence>
<organism evidence="34 35">
    <name type="scientific">Erpetoichthys calabaricus</name>
    <name type="common">Rope fish</name>
    <name type="synonym">Calamoichthys calabaricus</name>
    <dbReference type="NCBI Taxonomy" id="27687"/>
    <lineage>
        <taxon>Eukaryota</taxon>
        <taxon>Metazoa</taxon>
        <taxon>Chordata</taxon>
        <taxon>Craniata</taxon>
        <taxon>Vertebrata</taxon>
        <taxon>Euteleostomi</taxon>
        <taxon>Actinopterygii</taxon>
        <taxon>Polypteriformes</taxon>
        <taxon>Polypteridae</taxon>
        <taxon>Erpetoichthys</taxon>
    </lineage>
</organism>
<dbReference type="Pfam" id="PF02578">
    <property type="entry name" value="Cu-oxidase_4"/>
    <property type="match status" value="1"/>
</dbReference>
<name>A0A8C4RXA2_ERPCA</name>
<comment type="catalytic activity">
    <reaction evidence="26">
        <text>guanosine + phosphate = alpha-D-ribose 1-phosphate + guanine</text>
        <dbReference type="Rhea" id="RHEA:13233"/>
        <dbReference type="ChEBI" id="CHEBI:16235"/>
        <dbReference type="ChEBI" id="CHEBI:16750"/>
        <dbReference type="ChEBI" id="CHEBI:43474"/>
        <dbReference type="ChEBI" id="CHEBI:57720"/>
        <dbReference type="EC" id="2.4.2.1"/>
    </reaction>
    <physiologicalReaction direction="left-to-right" evidence="26">
        <dbReference type="Rhea" id="RHEA:13234"/>
    </physiologicalReaction>
</comment>
<dbReference type="InterPro" id="IPR011324">
    <property type="entry name" value="Cytotoxic_necrot_fac-like_cat"/>
</dbReference>
<evidence type="ECO:0000256" key="8">
    <source>
        <dbReference type="ARBA" id="ARBA00011976"/>
    </source>
</evidence>
<keyword evidence="14" id="KW-0479">Metal-binding</keyword>
<dbReference type="CDD" id="cd16833">
    <property type="entry name" value="YfiH"/>
    <property type="match status" value="1"/>
</dbReference>
<comment type="catalytic activity">
    <reaction evidence="24">
        <text>adenosine + phosphate = alpha-D-ribose 1-phosphate + adenine</text>
        <dbReference type="Rhea" id="RHEA:27642"/>
        <dbReference type="ChEBI" id="CHEBI:16335"/>
        <dbReference type="ChEBI" id="CHEBI:16708"/>
        <dbReference type="ChEBI" id="CHEBI:43474"/>
        <dbReference type="ChEBI" id="CHEBI:57720"/>
        <dbReference type="EC" id="2.4.2.1"/>
    </reaction>
    <physiologicalReaction direction="left-to-right" evidence="24">
        <dbReference type="Rhea" id="RHEA:27643"/>
    </physiologicalReaction>
</comment>
<dbReference type="GeneTree" id="ENSGT00390000000693"/>
<evidence type="ECO:0000256" key="3">
    <source>
        <dbReference type="ARBA" id="ARBA00004240"/>
    </source>
</evidence>
<evidence type="ECO:0000256" key="31">
    <source>
        <dbReference type="ARBA" id="ARBA00079781"/>
    </source>
</evidence>
<evidence type="ECO:0000256" key="27">
    <source>
        <dbReference type="ARBA" id="ARBA00063955"/>
    </source>
</evidence>
<keyword evidence="11" id="KW-0597">Phosphoprotein</keyword>
<comment type="subcellular location">
    <subcellularLocation>
        <location evidence="5">Cytoplasm</location>
    </subcellularLocation>
    <subcellularLocation>
        <location evidence="3">Endoplasmic reticulum</location>
    </subcellularLocation>
    <subcellularLocation>
        <location evidence="2">Nucleus</location>
    </subcellularLocation>
    <subcellularLocation>
        <location evidence="4">Peroxisome</location>
    </subcellularLocation>
</comment>
<dbReference type="SUPFAM" id="SSF64438">
    <property type="entry name" value="CNF1/YfiH-like putative cysteine hydrolases"/>
    <property type="match status" value="1"/>
</dbReference>
<evidence type="ECO:0000256" key="33">
    <source>
        <dbReference type="ARBA" id="ARBA00081957"/>
    </source>
</evidence>
<dbReference type="PANTHER" id="PTHR30616">
    <property type="entry name" value="UNCHARACTERIZED PROTEIN YFIH"/>
    <property type="match status" value="1"/>
</dbReference>
<keyword evidence="19" id="KW-0007">Acetylation</keyword>
<dbReference type="InterPro" id="IPR003730">
    <property type="entry name" value="Cu_polyphenol_OxRdtase"/>
</dbReference>
<evidence type="ECO:0000256" key="2">
    <source>
        <dbReference type="ARBA" id="ARBA00004123"/>
    </source>
</evidence>
<dbReference type="GO" id="GO:0017061">
    <property type="term" value="F:S-methyl-5-thioadenosine phosphorylase activity"/>
    <property type="evidence" value="ECO:0007669"/>
    <property type="project" value="UniProtKB-EC"/>
</dbReference>
<reference evidence="34" key="1">
    <citation type="submission" date="2021-06" db="EMBL/GenBank/DDBJ databases">
        <authorList>
            <consortium name="Wellcome Sanger Institute Data Sharing"/>
        </authorList>
    </citation>
    <scope>NUCLEOTIDE SEQUENCE [LARGE SCALE GENOMIC DNA]</scope>
</reference>
<keyword evidence="20" id="KW-0576">Peroxisome</keyword>
<accession>A0A8C4RXA2</accession>
<evidence type="ECO:0000256" key="20">
    <source>
        <dbReference type="ARBA" id="ARBA00023140"/>
    </source>
</evidence>
<comment type="similarity">
    <text evidence="6">Belongs to the purine nucleoside phosphorylase YfiH/LACC1 family.</text>
</comment>
<dbReference type="Proteomes" id="UP000694620">
    <property type="component" value="Chromosome 4"/>
</dbReference>
<dbReference type="Gene3D" id="3.60.140.10">
    <property type="entry name" value="CNF1/YfiH-like putative cysteine hydrolases"/>
    <property type="match status" value="1"/>
</dbReference>
<reference evidence="34" key="2">
    <citation type="submission" date="2025-08" db="UniProtKB">
        <authorList>
            <consortium name="Ensembl"/>
        </authorList>
    </citation>
    <scope>IDENTIFICATION</scope>
</reference>
<evidence type="ECO:0000256" key="6">
    <source>
        <dbReference type="ARBA" id="ARBA00007353"/>
    </source>
</evidence>
<protein>
    <recommendedName>
        <fullName evidence="28">Purine nucleoside phosphorylase LACC1</fullName>
        <ecNumber evidence="7">2.4.2.1</ecNumber>
        <ecNumber evidence="8">2.4.2.28</ecNumber>
        <ecNumber evidence="9">3.5.4.4</ecNumber>
    </recommendedName>
    <alternativeName>
        <fullName evidence="31">Adenosine deaminase LACC1</fullName>
    </alternativeName>
    <alternativeName>
        <fullName evidence="30">Fatty acid metabolism-immunity nexus</fullName>
    </alternativeName>
    <alternativeName>
        <fullName evidence="29">Guanosine phosphorylase LACC1</fullName>
    </alternativeName>
    <alternativeName>
        <fullName evidence="32">Laccase domain-containing protein 1</fullName>
    </alternativeName>
    <alternativeName>
        <fullName evidence="33">S-methyl-5'-thioadenosine phosphorylase LACC1</fullName>
    </alternativeName>
</protein>
<evidence type="ECO:0000256" key="7">
    <source>
        <dbReference type="ARBA" id="ARBA00011886"/>
    </source>
</evidence>
<dbReference type="GO" id="GO:0016787">
    <property type="term" value="F:hydrolase activity"/>
    <property type="evidence" value="ECO:0007669"/>
    <property type="project" value="UniProtKB-KW"/>
</dbReference>
<evidence type="ECO:0000256" key="14">
    <source>
        <dbReference type="ARBA" id="ARBA00022723"/>
    </source>
</evidence>
<keyword evidence="16" id="KW-0256">Endoplasmic reticulum</keyword>
<evidence type="ECO:0000256" key="5">
    <source>
        <dbReference type="ARBA" id="ARBA00004496"/>
    </source>
</evidence>
<evidence type="ECO:0000256" key="12">
    <source>
        <dbReference type="ARBA" id="ARBA00022588"/>
    </source>
</evidence>
<evidence type="ECO:0000256" key="9">
    <source>
        <dbReference type="ARBA" id="ARBA00012784"/>
    </source>
</evidence>
<keyword evidence="22" id="KW-0539">Nucleus</keyword>
<keyword evidence="21" id="KW-0395">Inflammatory response</keyword>
<comment type="catalytic activity">
    <reaction evidence="23">
        <text>adenosine + H2O + H(+) = inosine + NH4(+)</text>
        <dbReference type="Rhea" id="RHEA:24408"/>
        <dbReference type="ChEBI" id="CHEBI:15377"/>
        <dbReference type="ChEBI" id="CHEBI:15378"/>
        <dbReference type="ChEBI" id="CHEBI:16335"/>
        <dbReference type="ChEBI" id="CHEBI:17596"/>
        <dbReference type="ChEBI" id="CHEBI:28938"/>
        <dbReference type="EC" id="3.5.4.4"/>
    </reaction>
    <physiologicalReaction direction="left-to-right" evidence="23">
        <dbReference type="Rhea" id="RHEA:24409"/>
    </physiologicalReaction>
</comment>
<reference evidence="34" key="3">
    <citation type="submission" date="2025-09" db="UniProtKB">
        <authorList>
            <consortium name="Ensembl"/>
        </authorList>
    </citation>
    <scope>IDENTIFICATION</scope>
</reference>
<evidence type="ECO:0000256" key="18">
    <source>
        <dbReference type="ARBA" id="ARBA00022859"/>
    </source>
</evidence>
<dbReference type="AlphaFoldDB" id="A0A8C4RXA2"/>
<evidence type="ECO:0000256" key="25">
    <source>
        <dbReference type="ARBA" id="ARBA00049893"/>
    </source>
</evidence>
<evidence type="ECO:0000256" key="4">
    <source>
        <dbReference type="ARBA" id="ARBA00004275"/>
    </source>
</evidence>
<evidence type="ECO:0000256" key="13">
    <source>
        <dbReference type="ARBA" id="ARBA00022679"/>
    </source>
</evidence>
<evidence type="ECO:0000256" key="17">
    <source>
        <dbReference type="ARBA" id="ARBA00022833"/>
    </source>
</evidence>
<keyword evidence="17" id="KW-0862">Zinc</keyword>
<comment type="catalytic activity">
    <reaction evidence="1">
        <text>inosine + phosphate = alpha-D-ribose 1-phosphate + hypoxanthine</text>
        <dbReference type="Rhea" id="RHEA:27646"/>
        <dbReference type="ChEBI" id="CHEBI:17368"/>
        <dbReference type="ChEBI" id="CHEBI:17596"/>
        <dbReference type="ChEBI" id="CHEBI:43474"/>
        <dbReference type="ChEBI" id="CHEBI:57720"/>
        <dbReference type="EC" id="2.4.2.1"/>
    </reaction>
    <physiologicalReaction direction="left-to-right" evidence="1">
        <dbReference type="Rhea" id="RHEA:27647"/>
    </physiologicalReaction>
</comment>
<dbReference type="Ensembl" id="ENSECRT00000008340.1">
    <property type="protein sequence ID" value="ENSECRP00000008208.1"/>
    <property type="gene ID" value="ENSECRG00000005470.1"/>
</dbReference>
<dbReference type="FunFam" id="3.60.140.10:FF:000002">
    <property type="entry name" value="Laccase (multicopper oxidoreductase) domain-containing 1"/>
    <property type="match status" value="1"/>
</dbReference>
<evidence type="ECO:0000256" key="11">
    <source>
        <dbReference type="ARBA" id="ARBA00022553"/>
    </source>
</evidence>
<keyword evidence="13" id="KW-0808">Transferase</keyword>
<evidence type="ECO:0000256" key="10">
    <source>
        <dbReference type="ARBA" id="ARBA00022490"/>
    </source>
</evidence>
<dbReference type="EC" id="3.5.4.4" evidence="9"/>
<evidence type="ECO:0000256" key="28">
    <source>
        <dbReference type="ARBA" id="ARBA00071637"/>
    </source>
</evidence>
<evidence type="ECO:0000256" key="19">
    <source>
        <dbReference type="ARBA" id="ARBA00022990"/>
    </source>
</evidence>
<evidence type="ECO:0000256" key="24">
    <source>
        <dbReference type="ARBA" id="ARBA00048968"/>
    </source>
</evidence>
<evidence type="ECO:0000256" key="21">
    <source>
        <dbReference type="ARBA" id="ARBA00023198"/>
    </source>
</evidence>
<evidence type="ECO:0000256" key="22">
    <source>
        <dbReference type="ARBA" id="ARBA00023242"/>
    </source>
</evidence>
<keyword evidence="12" id="KW-0399">Innate immunity</keyword>
<dbReference type="GO" id="GO:0006954">
    <property type="term" value="P:inflammatory response"/>
    <property type="evidence" value="ECO:0007669"/>
    <property type="project" value="UniProtKB-KW"/>
</dbReference>
<dbReference type="GO" id="GO:0045087">
    <property type="term" value="P:innate immune response"/>
    <property type="evidence" value="ECO:0007669"/>
    <property type="project" value="UniProtKB-KW"/>
</dbReference>
<evidence type="ECO:0000256" key="16">
    <source>
        <dbReference type="ARBA" id="ARBA00022824"/>
    </source>
</evidence>
<dbReference type="InterPro" id="IPR038371">
    <property type="entry name" value="Cu_polyphenol_OxRdtase_sf"/>
</dbReference>
<dbReference type="EC" id="2.4.2.28" evidence="8"/>
<evidence type="ECO:0000256" key="30">
    <source>
        <dbReference type="ARBA" id="ARBA00079351"/>
    </source>
</evidence>
<dbReference type="GO" id="GO:0005777">
    <property type="term" value="C:peroxisome"/>
    <property type="evidence" value="ECO:0007669"/>
    <property type="project" value="UniProtKB-SubCell"/>
</dbReference>
<keyword evidence="10" id="KW-0963">Cytoplasm</keyword>
<dbReference type="GO" id="GO:0005507">
    <property type="term" value="F:copper ion binding"/>
    <property type="evidence" value="ECO:0007669"/>
    <property type="project" value="TreeGrafter"/>
</dbReference>
<evidence type="ECO:0000256" key="26">
    <source>
        <dbReference type="ARBA" id="ARBA00051406"/>
    </source>
</evidence>
<gene>
    <name evidence="34" type="primary">LACC1</name>
    <name evidence="34" type="synonym">lacc1</name>
</gene>
<evidence type="ECO:0000256" key="23">
    <source>
        <dbReference type="ARBA" id="ARBA00047989"/>
    </source>
</evidence>
<dbReference type="GO" id="GO:0005783">
    <property type="term" value="C:endoplasmic reticulum"/>
    <property type="evidence" value="ECO:0007669"/>
    <property type="project" value="UniProtKB-SubCell"/>
</dbReference>
<comment type="catalytic activity">
    <reaction evidence="25">
        <text>S-methyl-5'-thioadenosine + phosphate = 5-(methylsulfanyl)-alpha-D-ribose 1-phosphate + adenine</text>
        <dbReference type="Rhea" id="RHEA:11852"/>
        <dbReference type="ChEBI" id="CHEBI:16708"/>
        <dbReference type="ChEBI" id="CHEBI:17509"/>
        <dbReference type="ChEBI" id="CHEBI:43474"/>
        <dbReference type="ChEBI" id="CHEBI:58533"/>
        <dbReference type="EC" id="2.4.2.28"/>
    </reaction>
    <physiologicalReaction direction="left-to-right" evidence="25">
        <dbReference type="Rhea" id="RHEA:11853"/>
    </physiologicalReaction>
</comment>
<evidence type="ECO:0000256" key="29">
    <source>
        <dbReference type="ARBA" id="ARBA00075738"/>
    </source>
</evidence>
<evidence type="ECO:0000313" key="35">
    <source>
        <dbReference type="Proteomes" id="UP000694620"/>
    </source>
</evidence>
<evidence type="ECO:0000256" key="32">
    <source>
        <dbReference type="ARBA" id="ARBA00081352"/>
    </source>
</evidence>
<dbReference type="GO" id="GO:0005634">
    <property type="term" value="C:nucleus"/>
    <property type="evidence" value="ECO:0007669"/>
    <property type="project" value="UniProtKB-SubCell"/>
</dbReference>
<dbReference type="GO" id="GO:0031347">
    <property type="term" value="P:regulation of defense response"/>
    <property type="evidence" value="ECO:0007669"/>
    <property type="project" value="UniProtKB-ARBA"/>
</dbReference>
<keyword evidence="15" id="KW-0378">Hydrolase</keyword>
<dbReference type="EC" id="2.4.2.1" evidence="7"/>
<comment type="subunit">
    <text evidence="27">Interacts with FASN. Interacts with SDHA. Interacts with ATF6, EIF2AK3 and ERN1.</text>
</comment>
<evidence type="ECO:0000256" key="1">
    <source>
        <dbReference type="ARBA" id="ARBA00000553"/>
    </source>
</evidence>